<feature type="transmembrane region" description="Helical" evidence="7">
    <location>
        <begin position="135"/>
        <end position="154"/>
    </location>
</feature>
<keyword evidence="6 7" id="KW-0472">Membrane</keyword>
<feature type="transmembrane region" description="Helical" evidence="7">
    <location>
        <begin position="64"/>
        <end position="84"/>
    </location>
</feature>
<dbReference type="EMBL" id="FXTH01000001">
    <property type="protein sequence ID" value="SMO37579.1"/>
    <property type="molecule type" value="Genomic_DNA"/>
</dbReference>
<feature type="transmembrane region" description="Helical" evidence="7">
    <location>
        <begin position="20"/>
        <end position="44"/>
    </location>
</feature>
<dbReference type="AlphaFoldDB" id="A0A521AS14"/>
<dbReference type="Proteomes" id="UP000317593">
    <property type="component" value="Unassembled WGS sequence"/>
</dbReference>
<evidence type="ECO:0000256" key="6">
    <source>
        <dbReference type="ARBA" id="ARBA00023136"/>
    </source>
</evidence>
<dbReference type="NCBIfam" id="NF008228">
    <property type="entry name" value="PRK10995.1"/>
    <property type="match status" value="1"/>
</dbReference>
<dbReference type="PANTHER" id="PTHR33508">
    <property type="entry name" value="UPF0056 MEMBRANE PROTEIN YHCE"/>
    <property type="match status" value="1"/>
</dbReference>
<dbReference type="InterPro" id="IPR002771">
    <property type="entry name" value="Multi_antbiot-R_MarC"/>
</dbReference>
<evidence type="ECO:0000256" key="4">
    <source>
        <dbReference type="ARBA" id="ARBA00022692"/>
    </source>
</evidence>
<dbReference type="OrthoDB" id="21094at2"/>
<accession>A0A521AS14</accession>
<evidence type="ECO:0000256" key="2">
    <source>
        <dbReference type="ARBA" id="ARBA00009784"/>
    </source>
</evidence>
<gene>
    <name evidence="8" type="ORF">SAMN06265218_101332</name>
</gene>
<organism evidence="8 9">
    <name type="scientific">Fodinibius sediminis</name>
    <dbReference type="NCBI Taxonomy" id="1214077"/>
    <lineage>
        <taxon>Bacteria</taxon>
        <taxon>Pseudomonadati</taxon>
        <taxon>Balneolota</taxon>
        <taxon>Balneolia</taxon>
        <taxon>Balneolales</taxon>
        <taxon>Balneolaceae</taxon>
        <taxon>Fodinibius</taxon>
    </lineage>
</organism>
<dbReference type="PANTHER" id="PTHR33508:SF1">
    <property type="entry name" value="UPF0056 MEMBRANE PROTEIN YHCE"/>
    <property type="match status" value="1"/>
</dbReference>
<reference evidence="8 9" key="1">
    <citation type="submission" date="2017-05" db="EMBL/GenBank/DDBJ databases">
        <authorList>
            <person name="Varghese N."/>
            <person name="Submissions S."/>
        </authorList>
    </citation>
    <scope>NUCLEOTIDE SEQUENCE [LARGE SCALE GENOMIC DNA]</scope>
    <source>
        <strain evidence="8 9">DSM 21194</strain>
    </source>
</reference>
<proteinExistence type="inferred from homology"/>
<comment type="subcellular location">
    <subcellularLocation>
        <location evidence="1 7">Cell membrane</location>
        <topology evidence="1 7">Multi-pass membrane protein</topology>
    </subcellularLocation>
</comment>
<comment type="similarity">
    <text evidence="2 7">Belongs to the UPF0056 (MarC) family.</text>
</comment>
<evidence type="ECO:0000256" key="7">
    <source>
        <dbReference type="RuleBase" id="RU362048"/>
    </source>
</evidence>
<evidence type="ECO:0000256" key="3">
    <source>
        <dbReference type="ARBA" id="ARBA00022475"/>
    </source>
</evidence>
<dbReference type="GO" id="GO:0005886">
    <property type="term" value="C:plasma membrane"/>
    <property type="evidence" value="ECO:0007669"/>
    <property type="project" value="UniProtKB-SubCell"/>
</dbReference>
<sequence length="224" mass="23837">MVEDILTQSNFFSTYISGSTTLLIAAFTSIISVANPLAAMPVFISLTEQSTDPERTGIAQKASFYMFIILVLFLLAGTYIMSFFGISLPGIRIAGGLIILRAAYAMLNPEQTDRKISKEAQEAAKTKEDISFSPMAMPMLSGPGSIAVVIGLASQSQGPVDLIIITIAIVLVALISYGVLRLAPFSAKYIGPTGMNAITRMMGFIAMAIGVQFILNGISSFFGV</sequence>
<name>A0A521AS14_9BACT</name>
<dbReference type="RefSeq" id="WP_142712787.1">
    <property type="nucleotide sequence ID" value="NZ_FXTH01000001.1"/>
</dbReference>
<feature type="transmembrane region" description="Helical" evidence="7">
    <location>
        <begin position="201"/>
        <end position="222"/>
    </location>
</feature>
<evidence type="ECO:0000256" key="1">
    <source>
        <dbReference type="ARBA" id="ARBA00004651"/>
    </source>
</evidence>
<protein>
    <recommendedName>
        <fullName evidence="7">UPF0056 membrane protein</fullName>
    </recommendedName>
</protein>
<evidence type="ECO:0000256" key="5">
    <source>
        <dbReference type="ARBA" id="ARBA00022989"/>
    </source>
</evidence>
<evidence type="ECO:0000313" key="8">
    <source>
        <dbReference type="EMBL" id="SMO37579.1"/>
    </source>
</evidence>
<keyword evidence="4 7" id="KW-0812">Transmembrane</keyword>
<evidence type="ECO:0000313" key="9">
    <source>
        <dbReference type="Proteomes" id="UP000317593"/>
    </source>
</evidence>
<keyword evidence="9" id="KW-1185">Reference proteome</keyword>
<dbReference type="NCBIfam" id="TIGR00427">
    <property type="entry name" value="NAAT family transporter"/>
    <property type="match status" value="1"/>
</dbReference>
<keyword evidence="3" id="KW-1003">Cell membrane</keyword>
<feature type="transmembrane region" description="Helical" evidence="7">
    <location>
        <begin position="90"/>
        <end position="107"/>
    </location>
</feature>
<dbReference type="Pfam" id="PF01914">
    <property type="entry name" value="MarC"/>
    <property type="match status" value="1"/>
</dbReference>
<keyword evidence="5 7" id="KW-1133">Transmembrane helix</keyword>
<feature type="transmembrane region" description="Helical" evidence="7">
    <location>
        <begin position="160"/>
        <end position="180"/>
    </location>
</feature>